<gene>
    <name evidence="1" type="ORF">ACFPK1_02260</name>
</gene>
<sequence length="99" mass="10878">MSLDEARWLVGVHESGSAADLRAATIAVLTSLVTRGLAELGDLRPRFEPWSSTAEDALARVRREWWDPEQELRPGNVCWVQNTPAGDEIAHAIEAARGT</sequence>
<evidence type="ECO:0000313" key="2">
    <source>
        <dbReference type="Proteomes" id="UP001596175"/>
    </source>
</evidence>
<reference evidence="2" key="1">
    <citation type="journal article" date="2019" name="Int. J. Syst. Evol. Microbiol.">
        <title>The Global Catalogue of Microorganisms (GCM) 10K type strain sequencing project: providing services to taxonomists for standard genome sequencing and annotation.</title>
        <authorList>
            <consortium name="The Broad Institute Genomics Platform"/>
            <consortium name="The Broad Institute Genome Sequencing Center for Infectious Disease"/>
            <person name="Wu L."/>
            <person name="Ma J."/>
        </authorList>
    </citation>
    <scope>NUCLEOTIDE SEQUENCE [LARGE SCALE GENOMIC DNA]</scope>
    <source>
        <strain evidence="2">XZYJ18</strain>
    </source>
</reference>
<comment type="caution">
    <text evidence="1">The sequence shown here is derived from an EMBL/GenBank/DDBJ whole genome shotgun (WGS) entry which is preliminary data.</text>
</comment>
<organism evidence="1 2">
    <name type="scientific">Actinomycetospora rhizophila</name>
    <dbReference type="NCBI Taxonomy" id="1416876"/>
    <lineage>
        <taxon>Bacteria</taxon>
        <taxon>Bacillati</taxon>
        <taxon>Actinomycetota</taxon>
        <taxon>Actinomycetes</taxon>
        <taxon>Pseudonocardiales</taxon>
        <taxon>Pseudonocardiaceae</taxon>
        <taxon>Actinomycetospora</taxon>
    </lineage>
</organism>
<proteinExistence type="predicted"/>
<dbReference type="RefSeq" id="WP_378019261.1">
    <property type="nucleotide sequence ID" value="NZ_JBHSKG010000001.1"/>
</dbReference>
<dbReference type="Proteomes" id="UP001596175">
    <property type="component" value="Unassembled WGS sequence"/>
</dbReference>
<accession>A0ABV9Z920</accession>
<protein>
    <submittedName>
        <fullName evidence="1">Uncharacterized protein</fullName>
    </submittedName>
</protein>
<dbReference type="EMBL" id="JBHSKG010000001">
    <property type="protein sequence ID" value="MFC5137041.1"/>
    <property type="molecule type" value="Genomic_DNA"/>
</dbReference>
<name>A0ABV9Z920_9PSEU</name>
<evidence type="ECO:0000313" key="1">
    <source>
        <dbReference type="EMBL" id="MFC5137041.1"/>
    </source>
</evidence>
<keyword evidence="2" id="KW-1185">Reference proteome</keyword>